<evidence type="ECO:0000313" key="3">
    <source>
        <dbReference type="Proteomes" id="UP000177953"/>
    </source>
</evidence>
<evidence type="ECO:0000313" key="2">
    <source>
        <dbReference type="EMBL" id="OGH69483.1"/>
    </source>
</evidence>
<feature type="transmembrane region" description="Helical" evidence="1">
    <location>
        <begin position="83"/>
        <end position="103"/>
    </location>
</feature>
<feature type="transmembrane region" description="Helical" evidence="1">
    <location>
        <begin position="22"/>
        <end position="44"/>
    </location>
</feature>
<keyword evidence="1" id="KW-0812">Transmembrane</keyword>
<keyword evidence="1" id="KW-0472">Membrane</keyword>
<accession>A0A1F6MDA8</accession>
<dbReference type="EMBL" id="MFPU01000037">
    <property type="protein sequence ID" value="OGH69483.1"/>
    <property type="molecule type" value="Genomic_DNA"/>
</dbReference>
<organism evidence="2 3">
    <name type="scientific">Candidatus Magasanikbacteria bacterium RIFCSPHIGHO2_01_FULL_47_8</name>
    <dbReference type="NCBI Taxonomy" id="1798673"/>
    <lineage>
        <taxon>Bacteria</taxon>
        <taxon>Candidatus Magasanikiibacteriota</taxon>
    </lineage>
</organism>
<dbReference type="Proteomes" id="UP000177953">
    <property type="component" value="Unassembled WGS sequence"/>
</dbReference>
<dbReference type="AlphaFoldDB" id="A0A1F6MDA8"/>
<reference evidence="2 3" key="1">
    <citation type="journal article" date="2016" name="Nat. Commun.">
        <title>Thousands of microbial genomes shed light on interconnected biogeochemical processes in an aquifer system.</title>
        <authorList>
            <person name="Anantharaman K."/>
            <person name="Brown C.T."/>
            <person name="Hug L.A."/>
            <person name="Sharon I."/>
            <person name="Castelle C.J."/>
            <person name="Probst A.J."/>
            <person name="Thomas B.C."/>
            <person name="Singh A."/>
            <person name="Wilkins M.J."/>
            <person name="Karaoz U."/>
            <person name="Brodie E.L."/>
            <person name="Williams K.H."/>
            <person name="Hubbard S.S."/>
            <person name="Banfield J.F."/>
        </authorList>
    </citation>
    <scope>NUCLEOTIDE SEQUENCE [LARGE SCALE GENOMIC DNA]</scope>
</reference>
<gene>
    <name evidence="2" type="ORF">A2754_03845</name>
</gene>
<proteinExistence type="predicted"/>
<feature type="transmembrane region" description="Helical" evidence="1">
    <location>
        <begin position="56"/>
        <end position="77"/>
    </location>
</feature>
<protein>
    <submittedName>
        <fullName evidence="2">Uncharacterized protein</fullName>
    </submittedName>
</protein>
<sequence length="134" mass="16173">MSIKNLLYSSYWFSQPRLATHAVLWLWIGFFLVLVLAGLVLLFLQRTQQDKALRLVFSRFSSCTLAMGIVGLIWFYFRQERVLILGWRFWLVLWVAIFGVWLFKIIRYTVKRIPQIKAENKERELREKYLPKKK</sequence>
<evidence type="ECO:0000256" key="1">
    <source>
        <dbReference type="SAM" id="Phobius"/>
    </source>
</evidence>
<comment type="caution">
    <text evidence="2">The sequence shown here is derived from an EMBL/GenBank/DDBJ whole genome shotgun (WGS) entry which is preliminary data.</text>
</comment>
<keyword evidence="1" id="KW-1133">Transmembrane helix</keyword>
<name>A0A1F6MDA8_9BACT</name>